<evidence type="ECO:0000313" key="9">
    <source>
        <dbReference type="Proteomes" id="UP000237647"/>
    </source>
</evidence>
<dbReference type="AlphaFoldDB" id="A0A2T0V9Y9"/>
<accession>A0A2T0V9Y9</accession>
<dbReference type="RefSeq" id="WP_106373812.1">
    <property type="nucleotide sequence ID" value="NZ_PVTK01000001.1"/>
</dbReference>
<comment type="caution">
    <text evidence="8">The sequence shown here is derived from an EMBL/GenBank/DDBJ whole genome shotgun (WGS) entry which is preliminary data.</text>
</comment>
<dbReference type="GO" id="GO:0016020">
    <property type="term" value="C:membrane"/>
    <property type="evidence" value="ECO:0007669"/>
    <property type="project" value="InterPro"/>
</dbReference>
<dbReference type="InterPro" id="IPR012556">
    <property type="entry name" value="Entericidin"/>
</dbReference>
<feature type="chain" id="PRO_5015730661" evidence="7">
    <location>
        <begin position="20"/>
        <end position="43"/>
    </location>
</feature>
<comment type="similarity">
    <text evidence="1">Belongs to the EcnA/EcnB lipoprotein family.</text>
</comment>
<dbReference type="PROSITE" id="PS51257">
    <property type="entry name" value="PROKAR_LIPOPROTEIN"/>
    <property type="match status" value="1"/>
</dbReference>
<dbReference type="Pfam" id="PF08085">
    <property type="entry name" value="Entericidin"/>
    <property type="match status" value="1"/>
</dbReference>
<keyword evidence="4" id="KW-0472">Membrane</keyword>
<gene>
    <name evidence="8" type="ORF">B0H98_101880</name>
</gene>
<evidence type="ECO:0000256" key="7">
    <source>
        <dbReference type="SAM" id="SignalP"/>
    </source>
</evidence>
<evidence type="ECO:0000256" key="4">
    <source>
        <dbReference type="ARBA" id="ARBA00023136"/>
    </source>
</evidence>
<evidence type="ECO:0000256" key="3">
    <source>
        <dbReference type="ARBA" id="ARBA00022729"/>
    </source>
</evidence>
<protein>
    <submittedName>
        <fullName evidence="8">Putative small secreted protein</fullName>
    </submittedName>
</protein>
<keyword evidence="6" id="KW-0449">Lipoprotein</keyword>
<evidence type="ECO:0000256" key="2">
    <source>
        <dbReference type="ARBA" id="ARBA00022475"/>
    </source>
</evidence>
<keyword evidence="9" id="KW-1185">Reference proteome</keyword>
<dbReference type="EMBL" id="PVTK01000001">
    <property type="protein sequence ID" value="PRY66878.1"/>
    <property type="molecule type" value="Genomic_DNA"/>
</dbReference>
<dbReference type="OrthoDB" id="9181810at2"/>
<evidence type="ECO:0000256" key="6">
    <source>
        <dbReference type="ARBA" id="ARBA00023288"/>
    </source>
</evidence>
<evidence type="ECO:0000256" key="5">
    <source>
        <dbReference type="ARBA" id="ARBA00023139"/>
    </source>
</evidence>
<proteinExistence type="inferred from homology"/>
<name>A0A2T0V9Y9_9GAMM</name>
<keyword evidence="5" id="KW-0564">Palmitate</keyword>
<evidence type="ECO:0000313" key="8">
    <source>
        <dbReference type="EMBL" id="PRY66878.1"/>
    </source>
</evidence>
<evidence type="ECO:0000256" key="1">
    <source>
        <dbReference type="ARBA" id="ARBA00010296"/>
    </source>
</evidence>
<feature type="signal peptide" evidence="7">
    <location>
        <begin position="1"/>
        <end position="19"/>
    </location>
</feature>
<dbReference type="Proteomes" id="UP000237647">
    <property type="component" value="Unassembled WGS sequence"/>
</dbReference>
<reference evidence="8 9" key="1">
    <citation type="submission" date="2018-03" db="EMBL/GenBank/DDBJ databases">
        <title>Genomic Encyclopedia of Type Strains, Phase III (KMG-III): the genomes of soil and plant-associated and newly described type strains.</title>
        <authorList>
            <person name="Whitman W."/>
        </authorList>
    </citation>
    <scope>NUCLEOTIDE SEQUENCE [LARGE SCALE GENOMIC DNA]</scope>
    <source>
        <strain evidence="8 9">CGMCC 1.12152</strain>
    </source>
</reference>
<keyword evidence="2" id="KW-1003">Cell membrane</keyword>
<keyword evidence="3 7" id="KW-0732">Signal</keyword>
<sequence length="43" mass="4261">MKKLLATSLILLMAAGTLAGCNTISGAGKDVERGGQAVQDAAD</sequence>
<dbReference type="GO" id="GO:0009636">
    <property type="term" value="P:response to toxic substance"/>
    <property type="evidence" value="ECO:0007669"/>
    <property type="project" value="InterPro"/>
</dbReference>
<organism evidence="8 9">
    <name type="scientific">Vreelandella songnenensis</name>
    <dbReference type="NCBI Taxonomy" id="1176243"/>
    <lineage>
        <taxon>Bacteria</taxon>
        <taxon>Pseudomonadati</taxon>
        <taxon>Pseudomonadota</taxon>
        <taxon>Gammaproteobacteria</taxon>
        <taxon>Oceanospirillales</taxon>
        <taxon>Halomonadaceae</taxon>
        <taxon>Vreelandella</taxon>
    </lineage>
</organism>